<gene>
    <name evidence="1" type="ORF">E1750_04715</name>
</gene>
<dbReference type="AlphaFoldDB" id="A0A4P6YBI6"/>
<dbReference type="RefSeq" id="WP_133275662.1">
    <property type="nucleotide sequence ID" value="NZ_CP037933.1"/>
</dbReference>
<sequence>MSREELIKDTVEKLRHLSDSRIQEVSDYVSFLASKIDDKIITEGIKTLASTSKSYEFLQNEEELYQVSDIKEKYQ</sequence>
<reference evidence="2" key="1">
    <citation type="submission" date="2019-03" db="EMBL/GenBank/DDBJ databases">
        <title>Flavobacterium sp.</title>
        <authorList>
            <person name="Kim H."/>
        </authorList>
    </citation>
    <scope>NUCLEOTIDE SEQUENCE [LARGE SCALE GENOMIC DNA]</scope>
    <source>
        <strain evidence="2">GS13</strain>
    </source>
</reference>
<keyword evidence="2" id="KW-1185">Reference proteome</keyword>
<evidence type="ECO:0000313" key="1">
    <source>
        <dbReference type="EMBL" id="QBN18134.1"/>
    </source>
</evidence>
<dbReference type="Proteomes" id="UP000291124">
    <property type="component" value="Chromosome"/>
</dbReference>
<proteinExistence type="predicted"/>
<protein>
    <recommendedName>
        <fullName evidence="3">DUF2281 domain-containing protein</fullName>
    </recommendedName>
</protein>
<evidence type="ECO:0000313" key="2">
    <source>
        <dbReference type="Proteomes" id="UP000291124"/>
    </source>
</evidence>
<accession>A0A4P6YBI6</accession>
<dbReference type="OrthoDB" id="1365620at2"/>
<evidence type="ECO:0008006" key="3">
    <source>
        <dbReference type="Google" id="ProtNLM"/>
    </source>
</evidence>
<organism evidence="1 2">
    <name type="scientific">Flavobacterium nackdongense</name>
    <dbReference type="NCBI Taxonomy" id="2547394"/>
    <lineage>
        <taxon>Bacteria</taxon>
        <taxon>Pseudomonadati</taxon>
        <taxon>Bacteroidota</taxon>
        <taxon>Flavobacteriia</taxon>
        <taxon>Flavobacteriales</taxon>
        <taxon>Flavobacteriaceae</taxon>
        <taxon>Flavobacterium</taxon>
    </lineage>
</organism>
<dbReference type="KEGG" id="fnk:E1750_04715"/>
<dbReference type="EMBL" id="CP037933">
    <property type="protein sequence ID" value="QBN18134.1"/>
    <property type="molecule type" value="Genomic_DNA"/>
</dbReference>
<name>A0A4P6YBI6_9FLAO</name>